<keyword evidence="7" id="KW-1185">Reference proteome</keyword>
<dbReference type="Proteomes" id="UP001574169">
    <property type="component" value="Unassembled WGS sequence"/>
</dbReference>
<evidence type="ECO:0000256" key="1">
    <source>
        <dbReference type="ARBA" id="ARBA00004141"/>
    </source>
</evidence>
<feature type="transmembrane region" description="Helical" evidence="5">
    <location>
        <begin position="52"/>
        <end position="70"/>
    </location>
</feature>
<evidence type="ECO:0000256" key="2">
    <source>
        <dbReference type="ARBA" id="ARBA00022692"/>
    </source>
</evidence>
<comment type="subcellular location">
    <subcellularLocation>
        <location evidence="1">Membrane</location>
        <topology evidence="1">Multi-pass membrane protein</topology>
    </subcellularLocation>
</comment>
<reference evidence="6 7" key="1">
    <citation type="submission" date="2024-04" db="EMBL/GenBank/DDBJ databases">
        <title>New Clade of Flavobacterium.</title>
        <authorList>
            <person name="Matos L."/>
            <person name="Proenca D.N."/>
            <person name="Fransisco R.M."/>
            <person name="Chung A.P."/>
            <person name="Maccario L."/>
            <person name="Sorensen S.J."/>
            <person name="Morais P.V."/>
        </authorList>
    </citation>
    <scope>NUCLEOTIDE SEQUENCE [LARGE SCALE GENOMIC DNA]</scope>
    <source>
        <strain evidence="6 7">FZUC8N2.13</strain>
    </source>
</reference>
<evidence type="ECO:0000313" key="7">
    <source>
        <dbReference type="Proteomes" id="UP001574169"/>
    </source>
</evidence>
<dbReference type="PANTHER" id="PTHR23514:SF13">
    <property type="entry name" value="INNER MEMBRANE PROTEIN YBJJ"/>
    <property type="match status" value="1"/>
</dbReference>
<evidence type="ECO:0000256" key="4">
    <source>
        <dbReference type="ARBA" id="ARBA00023136"/>
    </source>
</evidence>
<protein>
    <recommendedName>
        <fullName evidence="8">MFS transporter</fullName>
    </recommendedName>
</protein>
<proteinExistence type="predicted"/>
<feature type="transmembrane region" description="Helical" evidence="5">
    <location>
        <begin position="15"/>
        <end position="31"/>
    </location>
</feature>
<accession>A0ABV4TG45</accession>
<keyword evidence="3 5" id="KW-1133">Transmembrane helix</keyword>
<dbReference type="InterPro" id="IPR036259">
    <property type="entry name" value="MFS_trans_sf"/>
</dbReference>
<evidence type="ECO:0008006" key="8">
    <source>
        <dbReference type="Google" id="ProtNLM"/>
    </source>
</evidence>
<evidence type="ECO:0000313" key="6">
    <source>
        <dbReference type="EMBL" id="MFA9191867.1"/>
    </source>
</evidence>
<dbReference type="InterPro" id="IPR051788">
    <property type="entry name" value="MFS_Transporter"/>
</dbReference>
<evidence type="ECO:0000256" key="3">
    <source>
        <dbReference type="ARBA" id="ARBA00022989"/>
    </source>
</evidence>
<comment type="caution">
    <text evidence="6">The sequence shown here is derived from an EMBL/GenBank/DDBJ whole genome shotgun (WGS) entry which is preliminary data.</text>
</comment>
<gene>
    <name evidence="6" type="ORF">AAGV28_10870</name>
</gene>
<keyword evidence="4 5" id="KW-0472">Membrane</keyword>
<dbReference type="PANTHER" id="PTHR23514">
    <property type="entry name" value="BYPASS OF STOP CODON PROTEIN 6"/>
    <property type="match status" value="1"/>
</dbReference>
<organism evidence="6 7">
    <name type="scientific">Flavobacterium zubiriense</name>
    <dbReference type="NCBI Taxonomy" id="3138075"/>
    <lineage>
        <taxon>Bacteria</taxon>
        <taxon>Pseudomonadati</taxon>
        <taxon>Bacteroidota</taxon>
        <taxon>Flavobacteriia</taxon>
        <taxon>Flavobacteriales</taxon>
        <taxon>Flavobacteriaceae</taxon>
        <taxon>Flavobacterium</taxon>
    </lineage>
</organism>
<keyword evidence="2 5" id="KW-0812">Transmembrane</keyword>
<name>A0ABV4TG45_9FLAO</name>
<sequence length="71" mass="7911">MILNYFNSLCESPKGYRLATTIFFFVSGFGYSSWASRIPAIKEQLNLSEAEFGAVLFAFPIGLMLTMPFTG</sequence>
<dbReference type="SUPFAM" id="SSF103473">
    <property type="entry name" value="MFS general substrate transporter"/>
    <property type="match status" value="1"/>
</dbReference>
<dbReference type="RefSeq" id="WP_373406833.1">
    <property type="nucleotide sequence ID" value="NZ_JBCFQL010000010.1"/>
</dbReference>
<dbReference type="EMBL" id="JBCFQL010000010">
    <property type="protein sequence ID" value="MFA9191867.1"/>
    <property type="molecule type" value="Genomic_DNA"/>
</dbReference>
<evidence type="ECO:0000256" key="5">
    <source>
        <dbReference type="SAM" id="Phobius"/>
    </source>
</evidence>